<dbReference type="SUPFAM" id="SSF46955">
    <property type="entry name" value="Putative DNA-binding domain"/>
    <property type="match status" value="1"/>
</dbReference>
<protein>
    <submittedName>
        <fullName evidence="2">DNA-binding protein</fullName>
    </submittedName>
</protein>
<dbReference type="InterPro" id="IPR010093">
    <property type="entry name" value="SinI_DNA-bd"/>
</dbReference>
<gene>
    <name evidence="2" type="ORF">ENR63_02685</name>
</gene>
<reference evidence="2" key="1">
    <citation type="journal article" date="2020" name="mSystems">
        <title>Genome- and Community-Level Interaction Insights into Carbon Utilization and Element Cycling Functions of Hydrothermarchaeota in Hydrothermal Sediment.</title>
        <authorList>
            <person name="Zhou Z."/>
            <person name="Liu Y."/>
            <person name="Xu W."/>
            <person name="Pan J."/>
            <person name="Luo Z.H."/>
            <person name="Li M."/>
        </authorList>
    </citation>
    <scope>NUCLEOTIDE SEQUENCE [LARGE SCALE GENOMIC DNA]</scope>
    <source>
        <strain evidence="2">SpSt-417</strain>
    </source>
</reference>
<dbReference type="EMBL" id="DSRT01000143">
    <property type="protein sequence ID" value="HGW29803.1"/>
    <property type="molecule type" value="Genomic_DNA"/>
</dbReference>
<dbReference type="AlphaFoldDB" id="A0A7C4TQL8"/>
<dbReference type="GO" id="GO:0003677">
    <property type="term" value="F:DNA binding"/>
    <property type="evidence" value="ECO:0007669"/>
    <property type="project" value="UniProtKB-KW"/>
</dbReference>
<accession>A0A7C4TQL8</accession>
<sequence length="296" mass="33375">MTSNNEQYQVKLLTVGQVAKRLGLSIATIRRFIKGKKLRANKIGKSYRVKESDYLNFTGQEEDKKLESAIKLKKQETFLPPHRTPHDQKHLKILPGINSEIIETIIEMSGDLPILSDLKEVISDHAQDCLGLIEKIEKEGITDTQVAVNLLLVDEAIRNLTIRRNLFSELIQKTVLVLLPLPPHLSDPMLALADHNLVLSTDGNLPPHLRHSHYRSLDYIDLIELENISKGINGVVLEGYRENNNIYVRRSAAGLIYQLCAKNLKDVFIHDIPHIPPHSNFVELNTGGTKVNIMGV</sequence>
<dbReference type="NCBIfam" id="TIGR01764">
    <property type="entry name" value="excise"/>
    <property type="match status" value="1"/>
</dbReference>
<evidence type="ECO:0000259" key="1">
    <source>
        <dbReference type="Pfam" id="PF12728"/>
    </source>
</evidence>
<comment type="caution">
    <text evidence="2">The sequence shown here is derived from an EMBL/GenBank/DDBJ whole genome shotgun (WGS) entry which is preliminary data.</text>
</comment>
<dbReference type="InterPro" id="IPR041657">
    <property type="entry name" value="HTH_17"/>
</dbReference>
<evidence type="ECO:0000313" key="2">
    <source>
        <dbReference type="EMBL" id="HGW29803.1"/>
    </source>
</evidence>
<dbReference type="Pfam" id="PF12728">
    <property type="entry name" value="HTH_17"/>
    <property type="match status" value="1"/>
</dbReference>
<organism evidence="2">
    <name type="scientific">candidate division WWE3 bacterium</name>
    <dbReference type="NCBI Taxonomy" id="2053526"/>
    <lineage>
        <taxon>Bacteria</taxon>
        <taxon>Katanobacteria</taxon>
    </lineage>
</organism>
<feature type="domain" description="Helix-turn-helix" evidence="1">
    <location>
        <begin position="12"/>
        <end position="53"/>
    </location>
</feature>
<name>A0A7C4TQL8_UNCKA</name>
<keyword evidence="2" id="KW-0238">DNA-binding</keyword>
<proteinExistence type="predicted"/>
<dbReference type="InterPro" id="IPR009061">
    <property type="entry name" value="DNA-bd_dom_put_sf"/>
</dbReference>